<accession>A0ACB6ZM18</accession>
<protein>
    <submittedName>
        <fullName evidence="1">Uncharacterized protein</fullName>
    </submittedName>
</protein>
<gene>
    <name evidence="1" type="ORF">BDM02DRAFT_3259779</name>
</gene>
<dbReference type="Proteomes" id="UP000886501">
    <property type="component" value="Unassembled WGS sequence"/>
</dbReference>
<dbReference type="EMBL" id="MU117985">
    <property type="protein sequence ID" value="KAF9650441.1"/>
    <property type="molecule type" value="Genomic_DNA"/>
</dbReference>
<reference evidence="1" key="2">
    <citation type="journal article" date="2020" name="Nat. Commun.">
        <title>Large-scale genome sequencing of mycorrhizal fungi provides insights into the early evolution of symbiotic traits.</title>
        <authorList>
            <person name="Miyauchi S."/>
            <person name="Kiss E."/>
            <person name="Kuo A."/>
            <person name="Drula E."/>
            <person name="Kohler A."/>
            <person name="Sanchez-Garcia M."/>
            <person name="Morin E."/>
            <person name="Andreopoulos B."/>
            <person name="Barry K.W."/>
            <person name="Bonito G."/>
            <person name="Buee M."/>
            <person name="Carver A."/>
            <person name="Chen C."/>
            <person name="Cichocki N."/>
            <person name="Clum A."/>
            <person name="Culley D."/>
            <person name="Crous P.W."/>
            <person name="Fauchery L."/>
            <person name="Girlanda M."/>
            <person name="Hayes R.D."/>
            <person name="Keri Z."/>
            <person name="LaButti K."/>
            <person name="Lipzen A."/>
            <person name="Lombard V."/>
            <person name="Magnuson J."/>
            <person name="Maillard F."/>
            <person name="Murat C."/>
            <person name="Nolan M."/>
            <person name="Ohm R.A."/>
            <person name="Pangilinan J."/>
            <person name="Pereira M.F."/>
            <person name="Perotto S."/>
            <person name="Peter M."/>
            <person name="Pfister S."/>
            <person name="Riley R."/>
            <person name="Sitrit Y."/>
            <person name="Stielow J.B."/>
            <person name="Szollosi G."/>
            <person name="Zifcakova L."/>
            <person name="Stursova M."/>
            <person name="Spatafora J.W."/>
            <person name="Tedersoo L."/>
            <person name="Vaario L.M."/>
            <person name="Yamada A."/>
            <person name="Yan M."/>
            <person name="Wang P."/>
            <person name="Xu J."/>
            <person name="Bruns T."/>
            <person name="Baldrian P."/>
            <person name="Vilgalys R."/>
            <person name="Dunand C."/>
            <person name="Henrissat B."/>
            <person name="Grigoriev I.V."/>
            <person name="Hibbett D."/>
            <person name="Nagy L.G."/>
            <person name="Martin F.M."/>
        </authorList>
    </citation>
    <scope>NUCLEOTIDE SEQUENCE</scope>
    <source>
        <strain evidence="1">P2</strain>
    </source>
</reference>
<proteinExistence type="predicted"/>
<name>A0ACB6ZM18_THEGA</name>
<evidence type="ECO:0000313" key="1">
    <source>
        <dbReference type="EMBL" id="KAF9650441.1"/>
    </source>
</evidence>
<organism evidence="1 2">
    <name type="scientific">Thelephora ganbajun</name>
    <name type="common">Ganba fungus</name>
    <dbReference type="NCBI Taxonomy" id="370292"/>
    <lineage>
        <taxon>Eukaryota</taxon>
        <taxon>Fungi</taxon>
        <taxon>Dikarya</taxon>
        <taxon>Basidiomycota</taxon>
        <taxon>Agaricomycotina</taxon>
        <taxon>Agaricomycetes</taxon>
        <taxon>Thelephorales</taxon>
        <taxon>Thelephoraceae</taxon>
        <taxon>Thelephora</taxon>
    </lineage>
</organism>
<keyword evidence="2" id="KW-1185">Reference proteome</keyword>
<evidence type="ECO:0000313" key="2">
    <source>
        <dbReference type="Proteomes" id="UP000886501"/>
    </source>
</evidence>
<sequence>MTEAASPFARGGGRGFGANTRGPTPARGRGRGSKNKHWPPTNGSDNERWERGGYRGGSRGRGRGRGNLATTFVQEKSHQVVDPTADEDPDNETEVEEQEVDGELGLNATQEERDEFWRELVKAREAERKRAIAEGAMDDPFVPKRLEDAITMVGTCMDMCPRFERYRRERENNLTEFEVIPGTKRVDHRKAVKMYERAAGDKTIPSDLRPPLVLKKTLDYLFRVLLEDKGFSVAHNFIRDRSRAVRADFTMQHETGPLAIECHDRCARYHILAMHFLGGEPSFLAQEDRLLMNTLQSLKEFYEDQRGKFESPTELEMRVYHRLIHIRDQKERHDDIPRHILDNPVFTLITRFRQHVQEKSAPITKVSQLSVGDDGMVIFAELAQVLQEQNNIVMVYLIACILERLFGKGAIQDDLELIRGDLSISDVIDGVSHLHEAVEEEWKEMVEEADVDEDLQPFVEHGELPLSTTPDSIPPHISSAFGGATSSPLEMIPKQGLDPAPPKNAFSALVSTPSPFAASSVFGGTSSMSVFGGDQHSTVFGRPTSIPIPSLSGKLPKTTLQAHHSNGLTSSQIPSSFFPPAPTVQPTPPATKPLPPFTLSSHKTALEVPQPSFAETASLPSKVPLNPNAPAFSPLKPSPPVPPILSSLPKTTQPAPVHTFNTPKSTISFTTQAAEQPFPHPTPPLEGPQTTPATRLVERRQTLWDLPGTSEPRRPPRINTDLTSDGSISSPKVPPLLKRTEPISLPPTTPHTPLFTHPSFKGNKSLKCFPSIQNIQTPADILSPLNLTPSINAREFSFTILAPQLPDLSATTEKLNDIITGEEAKVEEGKADKEGYQWTTNAKEKATRFKCRGVLVKNCFSRWKERLMKRVEYLEAVRKGDEYSEKLRELSASISVSSCSGGDRKRRTSGMSPDSAQRKRARKRLSVQYAPARTEDDLVKRLRENHEENERRWATGTFTRSLRERLERENLPSNWLVWLSINQDNDGTAIWLQRKFDVPSSGTWLSDKIFQVGPTTSTVDTEGGAPGLIIFECTPFEDLDDELEEKYRILDDCSRLREILLALPEGRHFLPSLLAILWSERQPPVLGSDLQDMVSELVAEGLLKSFSTFTMTTSMKDADSKFLEAVSSTHLDLEGELAVKCTGSSLVRSLSREWMENLSEWTESCLIDGRVDWVSYGDVLHASSKIMDSIAYHITTLSKTKTIHLPILVVENVQDSKSASRAITLWLDDPSWMRVSSNVLIYVQSYEISGADFSITDFSSRLPQLLSATLGIACGRVFHTNVYIVKEEYEDLFKQFRDQLRNENDALVESRAMRNSRLLFKRPLPPSNGSESQSSYKRARTIQTPSPSSSFVEEPPSPSSRSPSATPSLTSTKPVITLDMLRDLTKNVMRSYQT</sequence>
<reference evidence="1" key="1">
    <citation type="submission" date="2019-10" db="EMBL/GenBank/DDBJ databases">
        <authorList>
            <consortium name="DOE Joint Genome Institute"/>
            <person name="Kuo A."/>
            <person name="Miyauchi S."/>
            <person name="Kiss E."/>
            <person name="Drula E."/>
            <person name="Kohler A."/>
            <person name="Sanchez-Garcia M."/>
            <person name="Andreopoulos B."/>
            <person name="Barry K.W."/>
            <person name="Bonito G."/>
            <person name="Buee M."/>
            <person name="Carver A."/>
            <person name="Chen C."/>
            <person name="Cichocki N."/>
            <person name="Clum A."/>
            <person name="Culley D."/>
            <person name="Crous P.W."/>
            <person name="Fauchery L."/>
            <person name="Girlanda M."/>
            <person name="Hayes R."/>
            <person name="Keri Z."/>
            <person name="Labutti K."/>
            <person name="Lipzen A."/>
            <person name="Lombard V."/>
            <person name="Magnuson J."/>
            <person name="Maillard F."/>
            <person name="Morin E."/>
            <person name="Murat C."/>
            <person name="Nolan M."/>
            <person name="Ohm R."/>
            <person name="Pangilinan J."/>
            <person name="Pereira M."/>
            <person name="Perotto S."/>
            <person name="Peter M."/>
            <person name="Riley R."/>
            <person name="Sitrit Y."/>
            <person name="Stielow B."/>
            <person name="Szollosi G."/>
            <person name="Zifcakova L."/>
            <person name="Stursova M."/>
            <person name="Spatafora J.W."/>
            <person name="Tedersoo L."/>
            <person name="Vaario L.-M."/>
            <person name="Yamada A."/>
            <person name="Yan M."/>
            <person name="Wang P."/>
            <person name="Xu J."/>
            <person name="Bruns T."/>
            <person name="Baldrian P."/>
            <person name="Vilgalys R."/>
            <person name="Henrissat B."/>
            <person name="Grigoriev I.V."/>
            <person name="Hibbett D."/>
            <person name="Nagy L.G."/>
            <person name="Martin F.M."/>
        </authorList>
    </citation>
    <scope>NUCLEOTIDE SEQUENCE</scope>
    <source>
        <strain evidence="1">P2</strain>
    </source>
</reference>
<comment type="caution">
    <text evidence="1">The sequence shown here is derived from an EMBL/GenBank/DDBJ whole genome shotgun (WGS) entry which is preliminary data.</text>
</comment>